<dbReference type="PANTHER" id="PTHR43369:SF2">
    <property type="entry name" value="PHOSPHORIBOSYLGLYCINAMIDE FORMYLTRANSFERASE"/>
    <property type="match status" value="1"/>
</dbReference>
<evidence type="ECO:0000256" key="1">
    <source>
        <dbReference type="ARBA" id="ARBA00005054"/>
    </source>
</evidence>
<sequence length="259" mass="28809">MLHELSREHSGTERINGAPATPRRTNTCERGARMDILFLGKHGDALCQAAAEFTAAAFESPTIIFASLGDPFPDELESWTGDYVFSYLCPWILPAEVLQGARRACLNFHPGPPEYPGAGCTNMALYHEAASYGVTCHHMIPQVDAGPIVEVRRFPVFQADTVLTLTRRCHAHIAAVFYDIVSLILLGEALPQSPEVWTRKAYTRKDLDALKVVTPEMDEREVARRIRATTYPGWDGARMELHGRRFYLEGAAPEPKDPS</sequence>
<evidence type="ECO:0000259" key="6">
    <source>
        <dbReference type="Pfam" id="PF00551"/>
    </source>
</evidence>
<dbReference type="PANTHER" id="PTHR43369">
    <property type="entry name" value="PHOSPHORIBOSYLGLYCINAMIDE FORMYLTRANSFERASE"/>
    <property type="match status" value="1"/>
</dbReference>
<evidence type="ECO:0000256" key="3">
    <source>
        <dbReference type="ARBA" id="ARBA00022679"/>
    </source>
</evidence>
<dbReference type="SUPFAM" id="SSF53328">
    <property type="entry name" value="Formyltransferase"/>
    <property type="match status" value="1"/>
</dbReference>
<feature type="compositionally biased region" description="Basic and acidic residues" evidence="5">
    <location>
        <begin position="1"/>
        <end position="12"/>
    </location>
</feature>
<dbReference type="Proteomes" id="UP000448292">
    <property type="component" value="Unassembled WGS sequence"/>
</dbReference>
<dbReference type="EC" id="2.1.2.2" evidence="2"/>
<evidence type="ECO:0000313" key="8">
    <source>
        <dbReference type="Proteomes" id="UP000448292"/>
    </source>
</evidence>
<proteinExistence type="predicted"/>
<protein>
    <recommendedName>
        <fullName evidence="2">phosphoribosylglycinamide formyltransferase 1</fullName>
        <ecNumber evidence="2">2.1.2.2</ecNumber>
    </recommendedName>
</protein>
<dbReference type="GO" id="GO:0006189">
    <property type="term" value="P:'de novo' IMP biosynthetic process"/>
    <property type="evidence" value="ECO:0007669"/>
    <property type="project" value="TreeGrafter"/>
</dbReference>
<dbReference type="OrthoDB" id="9788208at2"/>
<evidence type="ECO:0000256" key="2">
    <source>
        <dbReference type="ARBA" id="ARBA00012254"/>
    </source>
</evidence>
<dbReference type="AlphaFoldDB" id="A0A7M3MK78"/>
<evidence type="ECO:0000256" key="4">
    <source>
        <dbReference type="ARBA" id="ARBA00022755"/>
    </source>
</evidence>
<feature type="domain" description="Formyl transferase N-terminal" evidence="6">
    <location>
        <begin position="75"/>
        <end position="172"/>
    </location>
</feature>
<accession>A0A7M3MK78</accession>
<keyword evidence="3" id="KW-0808">Transferase</keyword>
<gene>
    <name evidence="7" type="ORF">DPQ33_01715</name>
</gene>
<comment type="caution">
    <text evidence="7">The sequence shown here is derived from an EMBL/GenBank/DDBJ whole genome shotgun (WGS) entry which is preliminary data.</text>
</comment>
<dbReference type="EMBL" id="QMIE01000001">
    <property type="protein sequence ID" value="TVM19968.1"/>
    <property type="molecule type" value="Genomic_DNA"/>
</dbReference>
<dbReference type="GO" id="GO:0005737">
    <property type="term" value="C:cytoplasm"/>
    <property type="evidence" value="ECO:0007669"/>
    <property type="project" value="TreeGrafter"/>
</dbReference>
<dbReference type="Gene3D" id="3.40.50.12230">
    <property type="match status" value="1"/>
</dbReference>
<dbReference type="InterPro" id="IPR002376">
    <property type="entry name" value="Formyl_transf_N"/>
</dbReference>
<comment type="pathway">
    <text evidence="1">Purine metabolism; IMP biosynthesis via de novo pathway; N(2)-formyl-N(1)-(5-phospho-D-ribosyl)glycinamide from N(1)-(5-phospho-D-ribosyl)glycinamide (10-formyl THF route): step 1/1.</text>
</comment>
<dbReference type="Pfam" id="PF00551">
    <property type="entry name" value="Formyl_trans_N"/>
    <property type="match status" value="1"/>
</dbReference>
<name>A0A7M3MK78_9BACT</name>
<keyword evidence="4" id="KW-0658">Purine biosynthesis</keyword>
<dbReference type="InterPro" id="IPR036477">
    <property type="entry name" value="Formyl_transf_N_sf"/>
</dbReference>
<reference evidence="7 8" key="1">
    <citation type="submission" date="2018-06" db="EMBL/GenBank/DDBJ databases">
        <title>Complete genome of Desulfovibrio indonesiensis P37SLT.</title>
        <authorList>
            <person name="Crispim J.S."/>
            <person name="Vidigal P.M.P."/>
            <person name="Silva L.C.F."/>
            <person name="Laguardia C.N."/>
            <person name="Araujo L.C."/>
            <person name="Dias R.S."/>
            <person name="Sousa M.P."/>
            <person name="Paula S.O."/>
            <person name="Silva C."/>
        </authorList>
    </citation>
    <scope>NUCLEOTIDE SEQUENCE [LARGE SCALE GENOMIC DNA]</scope>
    <source>
        <strain evidence="7 8">P37SLT</strain>
    </source>
</reference>
<evidence type="ECO:0000256" key="5">
    <source>
        <dbReference type="SAM" id="MobiDB-lite"/>
    </source>
</evidence>
<dbReference type="RefSeq" id="WP_144301430.1">
    <property type="nucleotide sequence ID" value="NZ_QMIE01000001.1"/>
</dbReference>
<feature type="region of interest" description="Disordered" evidence="5">
    <location>
        <begin position="1"/>
        <end position="26"/>
    </location>
</feature>
<evidence type="ECO:0000313" key="7">
    <source>
        <dbReference type="EMBL" id="TVM19968.1"/>
    </source>
</evidence>
<dbReference type="GO" id="GO:0004644">
    <property type="term" value="F:phosphoribosylglycinamide formyltransferase activity"/>
    <property type="evidence" value="ECO:0007669"/>
    <property type="project" value="UniProtKB-EC"/>
</dbReference>
<organism evidence="7 8">
    <name type="scientific">Oceanidesulfovibrio indonesiensis</name>
    <dbReference type="NCBI Taxonomy" id="54767"/>
    <lineage>
        <taxon>Bacteria</taxon>
        <taxon>Pseudomonadati</taxon>
        <taxon>Thermodesulfobacteriota</taxon>
        <taxon>Desulfovibrionia</taxon>
        <taxon>Desulfovibrionales</taxon>
        <taxon>Desulfovibrionaceae</taxon>
        <taxon>Oceanidesulfovibrio</taxon>
    </lineage>
</organism>
<keyword evidence="8" id="KW-1185">Reference proteome</keyword>